<dbReference type="PANTHER" id="PTHR43685:SF11">
    <property type="entry name" value="GLYCOSYLTRANSFERASE TAGX-RELATED"/>
    <property type="match status" value="1"/>
</dbReference>
<dbReference type="InterPro" id="IPR050834">
    <property type="entry name" value="Glycosyltransf_2"/>
</dbReference>
<dbReference type="STRING" id="693979.Bache_1969"/>
<dbReference type="AlphaFoldDB" id="E6SQ88"/>
<keyword evidence="2" id="KW-0808">Transferase</keyword>
<dbReference type="KEGG" id="bhl:Bache_1969"/>
<feature type="domain" description="Glycosyltransferase 2-like" evidence="1">
    <location>
        <begin position="4"/>
        <end position="129"/>
    </location>
</feature>
<name>E6SQ88_BACT6</name>
<protein>
    <submittedName>
        <fullName evidence="2">Glycosyl transferase family 2</fullName>
    </submittedName>
</protein>
<dbReference type="CDD" id="cd00761">
    <property type="entry name" value="Glyco_tranf_GTA_type"/>
    <property type="match status" value="1"/>
</dbReference>
<dbReference type="HOGENOM" id="CLU_025996_0_0_10"/>
<dbReference type="Proteomes" id="UP000008630">
    <property type="component" value="Chromosome"/>
</dbReference>
<dbReference type="SUPFAM" id="SSF53448">
    <property type="entry name" value="Nucleotide-diphospho-sugar transferases"/>
    <property type="match status" value="1"/>
</dbReference>
<evidence type="ECO:0000313" key="2">
    <source>
        <dbReference type="EMBL" id="ADV43947.1"/>
    </source>
</evidence>
<sequence length="289" mass="33206">MKFSVVIPTYNRADFIKRCIDSVLEQTFQDFEIVVVDNFSDDNTLEIIESYNDARIHVFQIHNNGIIAASRNKGIREAQGEWICFLDSDDWWRKEKLEKVYGYICCNDCALIYHKLRTFTSRGATKHLMGKVHKGGNSFYNVLTLGNPICTSSVSVKKEVLVSVEYQSETPELVGVEDVDCWLKILYNDIKTDFLDEDLGYYWIGDNLSASVKQTIQLSHLYEKHIKEMPPIIRPVALCYLKYQQGSIYQSLGLHSQACLLFKDSIQKARFSVKAKAFCKLIVSAIKRI</sequence>
<dbReference type="GO" id="GO:0016740">
    <property type="term" value="F:transferase activity"/>
    <property type="evidence" value="ECO:0007669"/>
    <property type="project" value="UniProtKB-KW"/>
</dbReference>
<gene>
    <name evidence="2" type="ordered locus">Bache_1969</name>
</gene>
<accession>E6SQ88</accession>
<dbReference type="eggNOG" id="COG1215">
    <property type="taxonomic scope" value="Bacteria"/>
</dbReference>
<dbReference type="InterPro" id="IPR029044">
    <property type="entry name" value="Nucleotide-diphossugar_trans"/>
</dbReference>
<dbReference type="PANTHER" id="PTHR43685">
    <property type="entry name" value="GLYCOSYLTRANSFERASE"/>
    <property type="match status" value="1"/>
</dbReference>
<evidence type="ECO:0000313" key="3">
    <source>
        <dbReference type="Proteomes" id="UP000008630"/>
    </source>
</evidence>
<reference evidence="2 3" key="2">
    <citation type="journal article" date="2011" name="Stand. Genomic Sci.">
        <title>Complete genome sequence of Bacteroides helcogenes type strain (P 36-108).</title>
        <authorList>
            <person name="Pati A."/>
            <person name="Gronow S."/>
            <person name="Zeytun A."/>
            <person name="Lapidus A."/>
            <person name="Nolan M."/>
            <person name="Hammon N."/>
            <person name="Deshpande S."/>
            <person name="Cheng J.F."/>
            <person name="Tapia R."/>
            <person name="Han C."/>
            <person name="Goodwin L."/>
            <person name="Pitluck S."/>
            <person name="Liolios K."/>
            <person name="Pagani I."/>
            <person name="Ivanova N."/>
            <person name="Mavromatis K."/>
            <person name="Chen A."/>
            <person name="Palaniappan K."/>
            <person name="Land M."/>
            <person name="Hauser L."/>
            <person name="Chang Y.J."/>
            <person name="Jeffries C.D."/>
            <person name="Detter J.C."/>
            <person name="Brambilla E."/>
            <person name="Rohde M."/>
            <person name="Goker M."/>
            <person name="Woyke T."/>
            <person name="Bristow J."/>
            <person name="Eisen J.A."/>
            <person name="Markowitz V."/>
            <person name="Hugenholtz P."/>
            <person name="Kyrpides N.C."/>
            <person name="Klenk H.P."/>
            <person name="Lucas S."/>
        </authorList>
    </citation>
    <scope>NUCLEOTIDE SEQUENCE [LARGE SCALE GENOMIC DNA]</scope>
    <source>
        <strain evidence="3">ATCC 35417 / DSM 20613 / JCM 6297 / CCUG 15421 / P 36-108</strain>
    </source>
</reference>
<evidence type="ECO:0000259" key="1">
    <source>
        <dbReference type="Pfam" id="PF00535"/>
    </source>
</evidence>
<dbReference type="Pfam" id="PF00535">
    <property type="entry name" value="Glycos_transf_2"/>
    <property type="match status" value="1"/>
</dbReference>
<organism evidence="2 3">
    <name type="scientific">Bacteroides helcogenes (strain ATCC 35417 / DSM 20613 / JCM 6297 / CCUG 15421 / P 36-108)</name>
    <dbReference type="NCBI Taxonomy" id="693979"/>
    <lineage>
        <taxon>Bacteria</taxon>
        <taxon>Pseudomonadati</taxon>
        <taxon>Bacteroidota</taxon>
        <taxon>Bacteroidia</taxon>
        <taxon>Bacteroidales</taxon>
        <taxon>Bacteroidaceae</taxon>
        <taxon>Bacteroides</taxon>
    </lineage>
</organism>
<dbReference type="Gene3D" id="3.90.550.10">
    <property type="entry name" value="Spore Coat Polysaccharide Biosynthesis Protein SpsA, Chain A"/>
    <property type="match status" value="1"/>
</dbReference>
<dbReference type="EMBL" id="CP002352">
    <property type="protein sequence ID" value="ADV43947.1"/>
    <property type="molecule type" value="Genomic_DNA"/>
</dbReference>
<proteinExistence type="predicted"/>
<dbReference type="InterPro" id="IPR001173">
    <property type="entry name" value="Glyco_trans_2-like"/>
</dbReference>
<reference key="1">
    <citation type="submission" date="2010-11" db="EMBL/GenBank/DDBJ databases">
        <title>The complete genome of Bacteroides helcogenes P 36-108.</title>
        <authorList>
            <consortium name="US DOE Joint Genome Institute (JGI-PGF)"/>
            <person name="Lucas S."/>
            <person name="Copeland A."/>
            <person name="Lapidus A."/>
            <person name="Bruce D."/>
            <person name="Goodwin L."/>
            <person name="Pitluck S."/>
            <person name="Kyrpides N."/>
            <person name="Mavromatis K."/>
            <person name="Ivanova N."/>
            <person name="Zeytun A."/>
            <person name="Brettin T."/>
            <person name="Detter J.C."/>
            <person name="Tapia R."/>
            <person name="Han C."/>
            <person name="Land M."/>
            <person name="Hauser L."/>
            <person name="Markowitz V."/>
            <person name="Cheng J.-F."/>
            <person name="Hugenholtz P."/>
            <person name="Woyke T."/>
            <person name="Wu D."/>
            <person name="Gronow S."/>
            <person name="Wellnitz S."/>
            <person name="Brambilla E."/>
            <person name="Klenk H.-P."/>
            <person name="Eisen J.A."/>
        </authorList>
    </citation>
    <scope>NUCLEOTIDE SEQUENCE</scope>
    <source>
        <strain>P 36-108</strain>
    </source>
</reference>
<keyword evidence="3" id="KW-1185">Reference proteome</keyword>